<dbReference type="InterPro" id="IPR003395">
    <property type="entry name" value="RecF/RecN/SMC_N"/>
</dbReference>
<dbReference type="GO" id="GO:0006260">
    <property type="term" value="P:DNA replication"/>
    <property type="evidence" value="ECO:0007669"/>
    <property type="project" value="UniProtKB-UniRule"/>
</dbReference>
<dbReference type="GO" id="GO:0005524">
    <property type="term" value="F:ATP binding"/>
    <property type="evidence" value="ECO:0007669"/>
    <property type="project" value="UniProtKB-UniRule"/>
</dbReference>
<dbReference type="GO" id="GO:0005737">
    <property type="term" value="C:cytoplasm"/>
    <property type="evidence" value="ECO:0007669"/>
    <property type="project" value="UniProtKB-SubCell"/>
</dbReference>
<organism evidence="8 9">
    <name type="scientific">Candidatus Doudnabacteria bacterium RIFCSPLOWO2_02_FULL_48_13</name>
    <dbReference type="NCBI Taxonomy" id="1817845"/>
    <lineage>
        <taxon>Bacteria</taxon>
        <taxon>Candidatus Doudnaibacteriota</taxon>
    </lineage>
</organism>
<sequence length="364" mass="41401">MFVRQVNYQNFRNFQNLDLMLDQGFVVLFGPNGAGKTNFLEGIYFGLTLSRFPTSHLSQLMLEREQFFRVAIELRNADDERFEVFGTREDERTALKFRINNQTMNRASYAGRAAAVSFIPEDLNLLTHSPAGRRRFLDEVLGSAGAQIKHAIMRYDRALRQRNQALQSIAQSGVNDSHLEVWDEQLADYGSQITRARADFIEAVNTSVGQVLKTFSPDIESIKFEYRFSGAPIKEDFLRKLRESKARERETLTTAVGPHRDDFLTIGGSGNAVGYLSRGQLRSVTLALKIMEKNYMEKFGRHPIMLLDDVFSEFDGVHQRQLAEFLRGFEQVFLTTAQPSDIKDHLPSSAQLYNVKAGVIAKPQ</sequence>
<proteinExistence type="inferred from homology"/>
<dbReference type="GO" id="GO:0000731">
    <property type="term" value="P:DNA synthesis involved in DNA repair"/>
    <property type="evidence" value="ECO:0007669"/>
    <property type="project" value="TreeGrafter"/>
</dbReference>
<evidence type="ECO:0000256" key="4">
    <source>
        <dbReference type="ARBA" id="ARBA00022840"/>
    </source>
</evidence>
<dbReference type="InterPro" id="IPR001238">
    <property type="entry name" value="DNA-binding_RecF"/>
</dbReference>
<keyword evidence="6" id="KW-0742">SOS response</keyword>
<dbReference type="SMART" id="SM00382">
    <property type="entry name" value="AAA"/>
    <property type="match status" value="1"/>
</dbReference>
<name>A0A1F5QC89_9BACT</name>
<dbReference type="AlphaFoldDB" id="A0A1F5QC89"/>
<reference evidence="8 9" key="1">
    <citation type="journal article" date="2016" name="Nat. Commun.">
        <title>Thousands of microbial genomes shed light on interconnected biogeochemical processes in an aquifer system.</title>
        <authorList>
            <person name="Anantharaman K."/>
            <person name="Brown C.T."/>
            <person name="Hug L.A."/>
            <person name="Sharon I."/>
            <person name="Castelle C.J."/>
            <person name="Probst A.J."/>
            <person name="Thomas B.C."/>
            <person name="Singh A."/>
            <person name="Wilkins M.J."/>
            <person name="Karaoz U."/>
            <person name="Brodie E.L."/>
            <person name="Williams K.H."/>
            <person name="Hubbard S.S."/>
            <person name="Banfield J.F."/>
        </authorList>
    </citation>
    <scope>NUCLEOTIDE SEQUENCE [LARGE SCALE GENOMIC DNA]</scope>
</reference>
<evidence type="ECO:0000256" key="6">
    <source>
        <dbReference type="HAMAP-Rule" id="MF_00365"/>
    </source>
</evidence>
<dbReference type="SUPFAM" id="SSF52540">
    <property type="entry name" value="P-loop containing nucleoside triphosphate hydrolases"/>
    <property type="match status" value="1"/>
</dbReference>
<dbReference type="InterPro" id="IPR027417">
    <property type="entry name" value="P-loop_NTPase"/>
</dbReference>
<feature type="binding site" evidence="6">
    <location>
        <begin position="30"/>
        <end position="37"/>
    </location>
    <ligand>
        <name>ATP</name>
        <dbReference type="ChEBI" id="CHEBI:30616"/>
    </ligand>
</feature>
<keyword evidence="4 6" id="KW-0067">ATP-binding</keyword>
<dbReference type="HAMAP" id="MF_00365">
    <property type="entry name" value="RecF"/>
    <property type="match status" value="1"/>
</dbReference>
<dbReference type="GO" id="GO:0006302">
    <property type="term" value="P:double-strand break repair"/>
    <property type="evidence" value="ECO:0007669"/>
    <property type="project" value="TreeGrafter"/>
</dbReference>
<protein>
    <recommendedName>
        <fullName evidence="6">DNA replication and repair protein RecF</fullName>
    </recommendedName>
</protein>
<comment type="function">
    <text evidence="6">The RecF protein is involved in DNA metabolism; it is required for DNA replication and normal SOS inducibility. RecF binds preferentially to single-stranded, linear DNA. It also seems to bind ATP.</text>
</comment>
<accession>A0A1F5QC89</accession>
<keyword evidence="6" id="KW-0234">DNA repair</keyword>
<comment type="caution">
    <text evidence="8">The sequence shown here is derived from an EMBL/GenBank/DDBJ whole genome shotgun (WGS) entry which is preliminary data.</text>
</comment>
<dbReference type="Gene3D" id="1.20.1050.90">
    <property type="entry name" value="RecF/RecN/SMC, N-terminal domain"/>
    <property type="match status" value="1"/>
</dbReference>
<keyword evidence="3 6" id="KW-0547">Nucleotide-binding</keyword>
<dbReference type="EMBL" id="MFFF01000013">
    <property type="protein sequence ID" value="OGE99823.1"/>
    <property type="molecule type" value="Genomic_DNA"/>
</dbReference>
<dbReference type="GO" id="GO:0009432">
    <property type="term" value="P:SOS response"/>
    <property type="evidence" value="ECO:0007669"/>
    <property type="project" value="UniProtKB-UniRule"/>
</dbReference>
<keyword evidence="5 6" id="KW-0238">DNA-binding</keyword>
<evidence type="ECO:0000259" key="7">
    <source>
        <dbReference type="SMART" id="SM00382"/>
    </source>
</evidence>
<evidence type="ECO:0000256" key="2">
    <source>
        <dbReference type="ARBA" id="ARBA00022705"/>
    </source>
</evidence>
<comment type="similarity">
    <text evidence="6">Belongs to the RecF family.</text>
</comment>
<keyword evidence="1 6" id="KW-0963">Cytoplasm</keyword>
<evidence type="ECO:0000256" key="5">
    <source>
        <dbReference type="ARBA" id="ARBA00023125"/>
    </source>
</evidence>
<dbReference type="GO" id="GO:0003697">
    <property type="term" value="F:single-stranded DNA binding"/>
    <property type="evidence" value="ECO:0007669"/>
    <property type="project" value="UniProtKB-UniRule"/>
</dbReference>
<feature type="domain" description="AAA+ ATPase" evidence="7">
    <location>
        <begin position="22"/>
        <end position="358"/>
    </location>
</feature>
<keyword evidence="6" id="KW-0227">DNA damage</keyword>
<gene>
    <name evidence="6" type="primary">recF</name>
    <name evidence="8" type="ORF">A3J05_02440</name>
</gene>
<dbReference type="PANTHER" id="PTHR32182">
    <property type="entry name" value="DNA REPLICATION AND REPAIR PROTEIN RECF"/>
    <property type="match status" value="1"/>
</dbReference>
<dbReference type="Proteomes" id="UP000177235">
    <property type="component" value="Unassembled WGS sequence"/>
</dbReference>
<evidence type="ECO:0000313" key="9">
    <source>
        <dbReference type="Proteomes" id="UP000177235"/>
    </source>
</evidence>
<keyword evidence="2 6" id="KW-0235">DNA replication</keyword>
<evidence type="ECO:0000313" key="8">
    <source>
        <dbReference type="EMBL" id="OGE99823.1"/>
    </source>
</evidence>
<comment type="subcellular location">
    <subcellularLocation>
        <location evidence="6">Cytoplasm</location>
    </subcellularLocation>
</comment>
<dbReference type="InterPro" id="IPR042174">
    <property type="entry name" value="RecF_2"/>
</dbReference>
<evidence type="ECO:0000256" key="1">
    <source>
        <dbReference type="ARBA" id="ARBA00022490"/>
    </source>
</evidence>
<dbReference type="InterPro" id="IPR003593">
    <property type="entry name" value="AAA+_ATPase"/>
</dbReference>
<dbReference type="Pfam" id="PF02463">
    <property type="entry name" value="SMC_N"/>
    <property type="match status" value="1"/>
</dbReference>
<dbReference type="NCBIfam" id="TIGR00611">
    <property type="entry name" value="recf"/>
    <property type="match status" value="1"/>
</dbReference>
<dbReference type="PANTHER" id="PTHR32182:SF0">
    <property type="entry name" value="DNA REPLICATION AND REPAIR PROTEIN RECF"/>
    <property type="match status" value="1"/>
</dbReference>
<evidence type="ECO:0000256" key="3">
    <source>
        <dbReference type="ARBA" id="ARBA00022741"/>
    </source>
</evidence>
<dbReference type="Gene3D" id="3.40.50.300">
    <property type="entry name" value="P-loop containing nucleotide triphosphate hydrolases"/>
    <property type="match status" value="1"/>
</dbReference>